<sequence>MLTAVSYLGAVGLGVTSPQLFRADDGKIYVVKLKNNRLGTKVLVNELLACSFGSLMGLCFPPGGAIMITGELLATTRKLRAARVEPGLHFASQYISSTRYVVRTNLRKVDNKAQMAGVMLFDHMFHNLDRTWNRRNLIIRRVDNKSEIYAIDNSHLFKKGRWTVNWLTKLEPKIIMNYRRAYGWLLKYYLTAEDFKGYITKVEAITDNEIEELVDAIPAEWLSDEKERQALVHYITARRNMIEEIARPFLTLLPDVDRGAEVDKSE</sequence>
<accession>A0A644TRB8</accession>
<comment type="caution">
    <text evidence="2">The sequence shown here is derived from an EMBL/GenBank/DDBJ whole genome shotgun (WGS) entry which is preliminary data.</text>
</comment>
<feature type="domain" description="HipA-like kinase" evidence="1">
    <location>
        <begin position="13"/>
        <end position="231"/>
    </location>
</feature>
<dbReference type="InterPro" id="IPR046748">
    <property type="entry name" value="HipA_2"/>
</dbReference>
<organism evidence="2">
    <name type="scientific">bioreactor metagenome</name>
    <dbReference type="NCBI Taxonomy" id="1076179"/>
    <lineage>
        <taxon>unclassified sequences</taxon>
        <taxon>metagenomes</taxon>
        <taxon>ecological metagenomes</taxon>
    </lineage>
</organism>
<name>A0A644TRB8_9ZZZZ</name>
<protein>
    <recommendedName>
        <fullName evidence="1">HipA-like kinase domain-containing protein</fullName>
    </recommendedName>
</protein>
<gene>
    <name evidence="2" type="ORF">SDC9_14740</name>
</gene>
<evidence type="ECO:0000259" key="1">
    <source>
        <dbReference type="Pfam" id="PF20613"/>
    </source>
</evidence>
<dbReference type="Pfam" id="PF20613">
    <property type="entry name" value="HipA_2"/>
    <property type="match status" value="1"/>
</dbReference>
<proteinExistence type="predicted"/>
<dbReference type="EMBL" id="VSSQ01000044">
    <property type="protein sequence ID" value="MPL69007.1"/>
    <property type="molecule type" value="Genomic_DNA"/>
</dbReference>
<dbReference type="AlphaFoldDB" id="A0A644TRB8"/>
<evidence type="ECO:0000313" key="2">
    <source>
        <dbReference type="EMBL" id="MPL69007.1"/>
    </source>
</evidence>
<reference evidence="2" key="1">
    <citation type="submission" date="2019-08" db="EMBL/GenBank/DDBJ databases">
        <authorList>
            <person name="Kucharzyk K."/>
            <person name="Murdoch R.W."/>
            <person name="Higgins S."/>
            <person name="Loffler F."/>
        </authorList>
    </citation>
    <scope>NUCLEOTIDE SEQUENCE</scope>
</reference>